<dbReference type="Gene3D" id="3.30.565.10">
    <property type="entry name" value="Histidine kinase-like ATPase, C-terminal domain"/>
    <property type="match status" value="1"/>
</dbReference>
<keyword evidence="10" id="KW-0472">Membrane</keyword>
<protein>
    <recommendedName>
        <fullName evidence="8">Sensor-like histidine kinase SenX3</fullName>
        <ecNumber evidence="3">2.7.13.3</ecNumber>
    </recommendedName>
</protein>
<comment type="catalytic activity">
    <reaction evidence="1">
        <text>ATP + protein L-histidine = ADP + protein N-phospho-L-histidine.</text>
        <dbReference type="EC" id="2.7.13.3"/>
    </reaction>
</comment>
<keyword evidence="7" id="KW-0902">Two-component regulatory system</keyword>
<evidence type="ECO:0000313" key="12">
    <source>
        <dbReference type="EMBL" id="GAA1966316.1"/>
    </source>
</evidence>
<feature type="domain" description="Histidine kinase" evidence="11">
    <location>
        <begin position="184"/>
        <end position="400"/>
    </location>
</feature>
<evidence type="ECO:0000256" key="3">
    <source>
        <dbReference type="ARBA" id="ARBA00012438"/>
    </source>
</evidence>
<evidence type="ECO:0000256" key="2">
    <source>
        <dbReference type="ARBA" id="ARBA00004236"/>
    </source>
</evidence>
<dbReference type="Pfam" id="PF02518">
    <property type="entry name" value="HATPase_c"/>
    <property type="match status" value="1"/>
</dbReference>
<dbReference type="InterPro" id="IPR036890">
    <property type="entry name" value="HATPase_C_sf"/>
</dbReference>
<dbReference type="EC" id="2.7.13.3" evidence="3"/>
<evidence type="ECO:0000313" key="13">
    <source>
        <dbReference type="Proteomes" id="UP001499933"/>
    </source>
</evidence>
<dbReference type="InterPro" id="IPR050351">
    <property type="entry name" value="BphY/WalK/GraS-like"/>
</dbReference>
<proteinExistence type="predicted"/>
<keyword evidence="10" id="KW-1133">Transmembrane helix</keyword>
<dbReference type="PRINTS" id="PR00344">
    <property type="entry name" value="BCTRLSENSOR"/>
</dbReference>
<evidence type="ECO:0000256" key="10">
    <source>
        <dbReference type="SAM" id="Phobius"/>
    </source>
</evidence>
<comment type="subcellular location">
    <subcellularLocation>
        <location evidence="2">Cell membrane</location>
    </subcellularLocation>
</comment>
<organism evidence="12 13">
    <name type="scientific">Microbacterium deminutum</name>
    <dbReference type="NCBI Taxonomy" id="344164"/>
    <lineage>
        <taxon>Bacteria</taxon>
        <taxon>Bacillati</taxon>
        <taxon>Actinomycetota</taxon>
        <taxon>Actinomycetes</taxon>
        <taxon>Micrococcales</taxon>
        <taxon>Microbacteriaceae</taxon>
        <taxon>Microbacterium</taxon>
    </lineage>
</organism>
<dbReference type="InterPro" id="IPR003594">
    <property type="entry name" value="HATPase_dom"/>
</dbReference>
<sequence length="434" mass="45772">MVNSSGRRPRGLGVGPTAAGTAVYAGDMDTTQLALLALLAGVVIGGSVAAVIMASVRARDRVRAQTSLDIPEGVREVLHGMDDAAVVIDASYTVHAASAAAVPFGLIEGVALPSEELRAVARTIRTSESAATSTMRLQRGAPPAEPRLVVVRATRISPRLALLVIRDITERERVEQMRRDFVANTSHELKTPVGAVSLLAEAIESAADDPDQVRDFAGRLTAEAARLALLTSRIMNLSRLQSADDLSEERLVAVDEIVASSLEAHAVQAKSAGVEVVRGGTRGLYVRGDPQVLSEAVGNLIANAIAYSAAGSSVGVGVKLADNVVEIAVTDRGIGIAEGDQDRIFERFYRADQARSRRTGGSGLGLSIVKHAVQRHGGEVVLWSRPGRGSTFTIRLPQTDPPLDQAAPKKRKRPKRRAAGVTAPRTVPTNGDIL</sequence>
<name>A0ABP5CND7_9MICO</name>
<dbReference type="SMART" id="SM00388">
    <property type="entry name" value="HisKA"/>
    <property type="match status" value="1"/>
</dbReference>
<evidence type="ECO:0000256" key="7">
    <source>
        <dbReference type="ARBA" id="ARBA00023012"/>
    </source>
</evidence>
<dbReference type="InterPro" id="IPR036097">
    <property type="entry name" value="HisK_dim/P_sf"/>
</dbReference>
<dbReference type="CDD" id="cd00075">
    <property type="entry name" value="HATPase"/>
    <property type="match status" value="1"/>
</dbReference>
<dbReference type="InterPro" id="IPR004358">
    <property type="entry name" value="Sig_transdc_His_kin-like_C"/>
</dbReference>
<dbReference type="SMART" id="SM00387">
    <property type="entry name" value="HATPase_c"/>
    <property type="match status" value="1"/>
</dbReference>
<dbReference type="PANTHER" id="PTHR45453:SF1">
    <property type="entry name" value="PHOSPHATE REGULON SENSOR PROTEIN PHOR"/>
    <property type="match status" value="1"/>
</dbReference>
<dbReference type="Pfam" id="PF00512">
    <property type="entry name" value="HisKA"/>
    <property type="match status" value="1"/>
</dbReference>
<dbReference type="CDD" id="cd00082">
    <property type="entry name" value="HisKA"/>
    <property type="match status" value="1"/>
</dbReference>
<dbReference type="PROSITE" id="PS50109">
    <property type="entry name" value="HIS_KIN"/>
    <property type="match status" value="1"/>
</dbReference>
<dbReference type="SUPFAM" id="SSF47384">
    <property type="entry name" value="Homodimeric domain of signal transducing histidine kinase"/>
    <property type="match status" value="1"/>
</dbReference>
<feature type="transmembrane region" description="Helical" evidence="10">
    <location>
        <begin position="33"/>
        <end position="56"/>
    </location>
</feature>
<dbReference type="Proteomes" id="UP001499933">
    <property type="component" value="Unassembled WGS sequence"/>
</dbReference>
<dbReference type="Gene3D" id="1.10.287.130">
    <property type="match status" value="1"/>
</dbReference>
<comment type="caution">
    <text evidence="12">The sequence shown here is derived from an EMBL/GenBank/DDBJ whole genome shotgun (WGS) entry which is preliminary data.</text>
</comment>
<evidence type="ECO:0000256" key="6">
    <source>
        <dbReference type="ARBA" id="ARBA00022777"/>
    </source>
</evidence>
<dbReference type="SUPFAM" id="SSF55874">
    <property type="entry name" value="ATPase domain of HSP90 chaperone/DNA topoisomerase II/histidine kinase"/>
    <property type="match status" value="1"/>
</dbReference>
<dbReference type="InterPro" id="IPR003661">
    <property type="entry name" value="HisK_dim/P_dom"/>
</dbReference>
<dbReference type="EMBL" id="BAAAOG010000008">
    <property type="protein sequence ID" value="GAA1966316.1"/>
    <property type="molecule type" value="Genomic_DNA"/>
</dbReference>
<evidence type="ECO:0000256" key="8">
    <source>
        <dbReference type="ARBA" id="ARBA00039401"/>
    </source>
</evidence>
<keyword evidence="4" id="KW-0597">Phosphoprotein</keyword>
<keyword evidence="13" id="KW-1185">Reference proteome</keyword>
<feature type="region of interest" description="Disordered" evidence="9">
    <location>
        <begin position="392"/>
        <end position="434"/>
    </location>
</feature>
<dbReference type="GO" id="GO:0005524">
    <property type="term" value="F:ATP binding"/>
    <property type="evidence" value="ECO:0007669"/>
    <property type="project" value="UniProtKB-KW"/>
</dbReference>
<reference evidence="13" key="1">
    <citation type="journal article" date="2019" name="Int. J. Syst. Evol. Microbiol.">
        <title>The Global Catalogue of Microorganisms (GCM) 10K type strain sequencing project: providing services to taxonomists for standard genome sequencing and annotation.</title>
        <authorList>
            <consortium name="The Broad Institute Genomics Platform"/>
            <consortium name="The Broad Institute Genome Sequencing Center for Infectious Disease"/>
            <person name="Wu L."/>
            <person name="Ma J."/>
        </authorList>
    </citation>
    <scope>NUCLEOTIDE SEQUENCE [LARGE SCALE GENOMIC DNA]</scope>
    <source>
        <strain evidence="13">JCM 14901</strain>
    </source>
</reference>
<evidence type="ECO:0000259" key="11">
    <source>
        <dbReference type="PROSITE" id="PS50109"/>
    </source>
</evidence>
<keyword evidence="12" id="KW-0067">ATP-binding</keyword>
<evidence type="ECO:0000256" key="4">
    <source>
        <dbReference type="ARBA" id="ARBA00022553"/>
    </source>
</evidence>
<gene>
    <name evidence="12" type="ORF">GCM10009776_31610</name>
</gene>
<accession>A0ABP5CND7</accession>
<keyword evidence="6" id="KW-0418">Kinase</keyword>
<evidence type="ECO:0000256" key="5">
    <source>
        <dbReference type="ARBA" id="ARBA00022679"/>
    </source>
</evidence>
<evidence type="ECO:0000256" key="1">
    <source>
        <dbReference type="ARBA" id="ARBA00000085"/>
    </source>
</evidence>
<keyword evidence="10" id="KW-0812">Transmembrane</keyword>
<keyword evidence="12" id="KW-0547">Nucleotide-binding</keyword>
<evidence type="ECO:0000256" key="9">
    <source>
        <dbReference type="SAM" id="MobiDB-lite"/>
    </source>
</evidence>
<keyword evidence="5" id="KW-0808">Transferase</keyword>
<feature type="compositionally biased region" description="Basic residues" evidence="9">
    <location>
        <begin position="408"/>
        <end position="418"/>
    </location>
</feature>
<dbReference type="InterPro" id="IPR005467">
    <property type="entry name" value="His_kinase_dom"/>
</dbReference>
<dbReference type="PANTHER" id="PTHR45453">
    <property type="entry name" value="PHOSPHATE REGULON SENSOR PROTEIN PHOR"/>
    <property type="match status" value="1"/>
</dbReference>